<name>A0A9Q0PYH4_9ROSI</name>
<evidence type="ECO:0000313" key="4">
    <source>
        <dbReference type="Proteomes" id="UP001151752"/>
    </source>
</evidence>
<comment type="caution">
    <text evidence="3">The sequence shown here is derived from an EMBL/GenBank/DDBJ whole genome shotgun (WGS) entry which is preliminary data.</text>
</comment>
<dbReference type="EMBL" id="JAPFFM010000017">
    <property type="protein sequence ID" value="KAJ6696359.1"/>
    <property type="molecule type" value="Genomic_DNA"/>
</dbReference>
<reference evidence="3" key="2">
    <citation type="journal article" date="2023" name="Int. J. Mol. Sci.">
        <title>De Novo Assembly and Annotation of 11 Diverse Shrub Willow (Salix) Genomes Reveals Novel Gene Organization in Sex-Linked Regions.</title>
        <authorList>
            <person name="Hyden B."/>
            <person name="Feng K."/>
            <person name="Yates T.B."/>
            <person name="Jawdy S."/>
            <person name="Cereghino C."/>
            <person name="Smart L.B."/>
            <person name="Muchero W."/>
        </authorList>
    </citation>
    <scope>NUCLEOTIDE SEQUENCE</scope>
    <source>
        <tissue evidence="3">Shoot tip</tissue>
    </source>
</reference>
<dbReference type="PANTHER" id="PTHR23272">
    <property type="entry name" value="BED FINGER-RELATED"/>
    <property type="match status" value="1"/>
</dbReference>
<feature type="domain" description="HAT C-terminal dimerisation" evidence="2">
    <location>
        <begin position="168"/>
        <end position="250"/>
    </location>
</feature>
<keyword evidence="4" id="KW-1185">Reference proteome</keyword>
<gene>
    <name evidence="3" type="ORF">OIU74_015291</name>
</gene>
<dbReference type="PANTHER" id="PTHR23272:SF15">
    <property type="entry name" value="ZINC FINGER BED DOMAIN-CONTAINING PROTEIN DAYSLEEPER-LIKE"/>
    <property type="match status" value="1"/>
</dbReference>
<dbReference type="InterPro" id="IPR008906">
    <property type="entry name" value="HATC_C_dom"/>
</dbReference>
<reference evidence="3" key="1">
    <citation type="submission" date="2022-11" db="EMBL/GenBank/DDBJ databases">
        <authorList>
            <person name="Hyden B.L."/>
            <person name="Feng K."/>
            <person name="Yates T."/>
            <person name="Jawdy S."/>
            <person name="Smart L.B."/>
            <person name="Muchero W."/>
        </authorList>
    </citation>
    <scope>NUCLEOTIDE SEQUENCE</scope>
    <source>
        <tissue evidence="3">Shoot tip</tissue>
    </source>
</reference>
<dbReference type="GO" id="GO:0046983">
    <property type="term" value="F:protein dimerization activity"/>
    <property type="evidence" value="ECO:0007669"/>
    <property type="project" value="InterPro"/>
</dbReference>
<protein>
    <submittedName>
        <fullName evidence="3">ZINC FINGER BED DOMAIN-CONTAINING PROTEIN DAYSLEEPER-LIKE ISOFORM X1</fullName>
    </submittedName>
</protein>
<dbReference type="Pfam" id="PF05699">
    <property type="entry name" value="Dimer_Tnp_hAT"/>
    <property type="match status" value="1"/>
</dbReference>
<dbReference type="Proteomes" id="UP001151752">
    <property type="component" value="Chromosome 3"/>
</dbReference>
<feature type="region of interest" description="Disordered" evidence="1">
    <location>
        <begin position="20"/>
        <end position="97"/>
    </location>
</feature>
<evidence type="ECO:0000313" key="3">
    <source>
        <dbReference type="EMBL" id="KAJ6696359.1"/>
    </source>
</evidence>
<organism evidence="3 4">
    <name type="scientific">Salix koriyanagi</name>
    <dbReference type="NCBI Taxonomy" id="2511006"/>
    <lineage>
        <taxon>Eukaryota</taxon>
        <taxon>Viridiplantae</taxon>
        <taxon>Streptophyta</taxon>
        <taxon>Embryophyta</taxon>
        <taxon>Tracheophyta</taxon>
        <taxon>Spermatophyta</taxon>
        <taxon>Magnoliopsida</taxon>
        <taxon>eudicotyledons</taxon>
        <taxon>Gunneridae</taxon>
        <taxon>Pentapetalae</taxon>
        <taxon>rosids</taxon>
        <taxon>fabids</taxon>
        <taxon>Malpighiales</taxon>
        <taxon>Salicaceae</taxon>
        <taxon>Saliceae</taxon>
        <taxon>Salix</taxon>
    </lineage>
</organism>
<feature type="compositionally biased region" description="Basic and acidic residues" evidence="1">
    <location>
        <begin position="54"/>
        <end position="68"/>
    </location>
</feature>
<evidence type="ECO:0000259" key="2">
    <source>
        <dbReference type="Pfam" id="PF05699"/>
    </source>
</evidence>
<dbReference type="AlphaFoldDB" id="A0A9Q0PYH4"/>
<proteinExistence type="predicted"/>
<accession>A0A9Q0PYH4</accession>
<sequence>MRYTLKRRPRNHPLMKCILKKQTPHESHTEQVPSQEMQIEEVPSQEVRSQEMNNEEKHPQDIRTKELSQEVSAQEIHSEEVPSQEVSIQEMQTEDVRPQEMQTEEVRPQEMQTEDVQPQEMQLQVICQGMQSQELHTQDIPMLSIGDGLSDFDIYISEITGGQHFKSELDQYLEESLLPRVHEFDVLGWWKLNRLKYPTLSKMAVDILSIPMSTVAPDSVFDTENRRIDSYRSSLRPVTLEALICAKDWLQHL</sequence>
<dbReference type="InterPro" id="IPR012337">
    <property type="entry name" value="RNaseH-like_sf"/>
</dbReference>
<evidence type="ECO:0000256" key="1">
    <source>
        <dbReference type="SAM" id="MobiDB-lite"/>
    </source>
</evidence>
<dbReference type="SUPFAM" id="SSF53098">
    <property type="entry name" value="Ribonuclease H-like"/>
    <property type="match status" value="1"/>
</dbReference>